<dbReference type="Proteomes" id="UP000773614">
    <property type="component" value="Unassembled WGS sequence"/>
</dbReference>
<dbReference type="PANTHER" id="PTHR33608">
    <property type="entry name" value="BLL2464 PROTEIN"/>
    <property type="match status" value="1"/>
</dbReference>
<reference evidence="2" key="1">
    <citation type="submission" date="2019-03" db="EMBL/GenBank/DDBJ databases">
        <title>Afifella sp. nov., isolated from activated sludge.</title>
        <authorList>
            <person name="Li Q."/>
            <person name="Liu Y."/>
        </authorList>
    </citation>
    <scope>NUCLEOTIDE SEQUENCE</scope>
    <source>
        <strain evidence="2">L72</strain>
    </source>
</reference>
<evidence type="ECO:0000313" key="2">
    <source>
        <dbReference type="EMBL" id="MYZ46728.1"/>
    </source>
</evidence>
<accession>A0A964WS91</accession>
<evidence type="ECO:0000313" key="3">
    <source>
        <dbReference type="Proteomes" id="UP000773614"/>
    </source>
</evidence>
<keyword evidence="3" id="KW-1185">Reference proteome</keyword>
<dbReference type="InterPro" id="IPR002881">
    <property type="entry name" value="DUF58"/>
</dbReference>
<proteinExistence type="predicted"/>
<gene>
    <name evidence="2" type="ORF">E4O86_03210</name>
</gene>
<dbReference type="OrthoDB" id="9794556at2"/>
<name>A0A964WS91_9HYPH</name>
<comment type="caution">
    <text evidence="2">The sequence shown here is derived from an EMBL/GenBank/DDBJ whole genome shotgun (WGS) entry which is preliminary data.</text>
</comment>
<protein>
    <submittedName>
        <fullName evidence="2">DUF58 domain-containing protein</fullName>
    </submittedName>
</protein>
<dbReference type="AlphaFoldDB" id="A0A964WS91"/>
<feature type="domain" description="DUF58" evidence="1">
    <location>
        <begin position="55"/>
        <end position="255"/>
    </location>
</feature>
<organism evidence="2 3">
    <name type="scientific">Propylenella binzhouense</name>
    <dbReference type="NCBI Taxonomy" id="2555902"/>
    <lineage>
        <taxon>Bacteria</taxon>
        <taxon>Pseudomonadati</taxon>
        <taxon>Pseudomonadota</taxon>
        <taxon>Alphaproteobacteria</taxon>
        <taxon>Hyphomicrobiales</taxon>
        <taxon>Propylenellaceae</taxon>
        <taxon>Propylenella</taxon>
    </lineage>
</organism>
<dbReference type="EMBL" id="SPKJ01000005">
    <property type="protein sequence ID" value="MYZ46728.1"/>
    <property type="molecule type" value="Genomic_DNA"/>
</dbReference>
<dbReference type="RefSeq" id="WP_161139067.1">
    <property type="nucleotide sequence ID" value="NZ_SPKJ01000005.1"/>
</dbReference>
<dbReference type="Pfam" id="PF01882">
    <property type="entry name" value="DUF58"/>
    <property type="match status" value="1"/>
</dbReference>
<dbReference type="PANTHER" id="PTHR33608:SF6">
    <property type="entry name" value="BLL2464 PROTEIN"/>
    <property type="match status" value="1"/>
</dbReference>
<sequence length="308" mass="34064">MAAATPIIVPERIGAARSLASRLPELLIDARRVAANVMLGVHGRRRAGPGETFWEFRPYTQGEPARRIDWRRSARDRHLYVREREWEASQTVWLWADLSPSMDFRSRLAETSKLDRAVVLILALADMLGRGGERIGLPGLLEPRIGRNAAERFATALMQSGAPSDWPNLDRVARFAEVVVIGDFLSDAQSMRTHIQDLATKGANLHLLQVLDPAEEAFPFEGRLEFRDPETGAVWTSERAGSIRDRYKARLGAHRDAISEAARSAGFSFGVHHTDRPAAEGLLFLQGRLGGGRSAIESGRAPPEPSYA</sequence>
<evidence type="ECO:0000259" key="1">
    <source>
        <dbReference type="Pfam" id="PF01882"/>
    </source>
</evidence>